<dbReference type="EMBL" id="LS483372">
    <property type="protein sequence ID" value="SQF91446.1"/>
    <property type="molecule type" value="Genomic_DNA"/>
</dbReference>
<reference evidence="12 13" key="1">
    <citation type="submission" date="2018-06" db="EMBL/GenBank/DDBJ databases">
        <authorList>
            <consortium name="Pathogen Informatics"/>
            <person name="Doyle S."/>
        </authorList>
    </citation>
    <scope>NUCLEOTIDE SEQUENCE [LARGE SCALE GENOMIC DNA]</scope>
    <source>
        <strain evidence="12 13">NCTC10038</strain>
    </source>
</reference>
<keyword evidence="4 11" id="KW-0808">Transferase</keyword>
<dbReference type="Gene3D" id="1.10.246.130">
    <property type="match status" value="1"/>
</dbReference>
<dbReference type="PROSITE" id="PS00462">
    <property type="entry name" value="G_GLU_TRANSPEPTIDASE"/>
    <property type="match status" value="1"/>
</dbReference>
<dbReference type="Pfam" id="PF01019">
    <property type="entry name" value="G_glu_transpept"/>
    <property type="match status" value="1"/>
</dbReference>
<evidence type="ECO:0000256" key="4">
    <source>
        <dbReference type="ARBA" id="ARBA00022679"/>
    </source>
</evidence>
<feature type="binding site" evidence="10">
    <location>
        <begin position="393"/>
        <end position="395"/>
    </location>
    <ligand>
        <name>L-glutamate</name>
        <dbReference type="ChEBI" id="CHEBI:29985"/>
    </ligand>
</feature>
<comment type="similarity">
    <text evidence="3 11">Belongs to the gamma-glutamyltransferase family.</text>
</comment>
<keyword evidence="7 11" id="KW-0012">Acyltransferase</keyword>
<feature type="binding site" evidence="10">
    <location>
        <begin position="446"/>
        <end position="447"/>
    </location>
    <ligand>
        <name>L-glutamate</name>
        <dbReference type="ChEBI" id="CHEBI:29985"/>
    </ligand>
</feature>
<dbReference type="PANTHER" id="PTHR43199:SF1">
    <property type="entry name" value="GLUTATHIONE HYDROLASE PROENZYME"/>
    <property type="match status" value="1"/>
</dbReference>
<evidence type="ECO:0000256" key="5">
    <source>
        <dbReference type="ARBA" id="ARBA00022801"/>
    </source>
</evidence>
<dbReference type="InterPro" id="IPR043138">
    <property type="entry name" value="GGT_lsub"/>
</dbReference>
<feature type="binding site" evidence="10">
    <location>
        <position position="468"/>
    </location>
    <ligand>
        <name>L-glutamate</name>
        <dbReference type="ChEBI" id="CHEBI:29985"/>
    </ligand>
</feature>
<evidence type="ECO:0000313" key="12">
    <source>
        <dbReference type="EMBL" id="SQF91446.1"/>
    </source>
</evidence>
<dbReference type="UniPathway" id="UPA00204"/>
<dbReference type="SUPFAM" id="SSF56235">
    <property type="entry name" value="N-terminal nucleophile aminohydrolases (Ntn hydrolases)"/>
    <property type="match status" value="1"/>
</dbReference>
<dbReference type="AlphaFoldDB" id="A0A1T2ZDF6"/>
<evidence type="ECO:0000256" key="6">
    <source>
        <dbReference type="ARBA" id="ARBA00023145"/>
    </source>
</evidence>
<dbReference type="RefSeq" id="WP_053256236.1">
    <property type="nucleotide sequence ID" value="NZ_CBCRXZ010000002.1"/>
</dbReference>
<dbReference type="InterPro" id="IPR055262">
    <property type="entry name" value="GGT_CS"/>
</dbReference>
<comment type="PTM">
    <text evidence="11">Cleaved by autocatalysis into a large and a small subunit.</text>
</comment>
<dbReference type="GeneID" id="61638778"/>
<gene>
    <name evidence="12" type="primary">ggt</name>
    <name evidence="12" type="ORF">NCTC10038_02872</name>
</gene>
<dbReference type="InterPro" id="IPR051792">
    <property type="entry name" value="GGT_bact"/>
</dbReference>
<dbReference type="InterPro" id="IPR029055">
    <property type="entry name" value="Ntn_hydrolases_N"/>
</dbReference>
<evidence type="ECO:0000256" key="9">
    <source>
        <dbReference type="PIRSR" id="PIRSR600101-1"/>
    </source>
</evidence>
<dbReference type="Proteomes" id="UP000248640">
    <property type="component" value="Chromosome 1"/>
</dbReference>
<sequence length="574" mass="60890">MKYQPFSRTLIATALVLTVSGVQAASQAPVAGENGMVVTAQHLATHVGVDVLKAGGNAVDAAVAVGYALAVVYPAAGNLGGGGFMTVQLADGRKTFLDFREKAPLAATADMYLDKDGKVIDGLSAKGHLAVGVPGTVSGMETALSQYGTLKRAQVIAPAIKLAENGFELEQGDIDLLHTATGEFEKDQDLRAIFLHNGQPMQVGQKLVQKDLAKTLKEISAKGTDGFYKGWVAKALVDSSQAGKGIITQADLDTYKTRELAPIECDYRGYHVVSAPPPSSGGVVICQIMNILEGYPMADLGYHSAQGLHYQIEAMRHAYVDRNSYLGDPDFVKNPVAHLLDKDYAAKLRAAIEPQKAGDSQAIKPGVSPHEGNNTTHYSIVDKWGNAVSVTYTLNDWFGAGVMASKTGVILNDEMDDFTVKVGVPNMYGLVQGEANAIAPGKAPLSSMSPTIVTKDGKAVMVVGTPGGSRIITATLLTILNVIDYKMNIQEAVDAPRFHQQWMPETTNLEAFAVSPDTQKILESWGHKFAGPQDANHLAAILVGAPSLGGKPVGNNRFYGANDPRRNTGLSLGY</sequence>
<dbReference type="EC" id="2.3.2.2" evidence="11"/>
<feature type="binding site" evidence="10">
    <location>
        <position position="417"/>
    </location>
    <ligand>
        <name>L-glutamate</name>
        <dbReference type="ChEBI" id="CHEBI:29985"/>
    </ligand>
</feature>
<dbReference type="Gene3D" id="3.60.20.40">
    <property type="match status" value="1"/>
</dbReference>
<evidence type="ECO:0000256" key="7">
    <source>
        <dbReference type="ARBA" id="ARBA00023315"/>
    </source>
</evidence>
<dbReference type="GO" id="GO:0006750">
    <property type="term" value="P:glutathione biosynthetic process"/>
    <property type="evidence" value="ECO:0007669"/>
    <property type="project" value="UniProtKB-KW"/>
</dbReference>
<comment type="pathway">
    <text evidence="11">Sulfur metabolism; glutathione metabolism.</text>
</comment>
<feature type="active site" description="Nucleophile" evidence="9">
    <location>
        <position position="375"/>
    </location>
</feature>
<keyword evidence="11" id="KW-0317">Glutathione biosynthesis</keyword>
<organism evidence="12 13">
    <name type="scientific">Pseudomonas fluorescens</name>
    <dbReference type="NCBI Taxonomy" id="294"/>
    <lineage>
        <taxon>Bacteria</taxon>
        <taxon>Pseudomonadati</taxon>
        <taxon>Pseudomonadota</taxon>
        <taxon>Gammaproteobacteria</taxon>
        <taxon>Pseudomonadales</taxon>
        <taxon>Pseudomonadaceae</taxon>
        <taxon>Pseudomonas</taxon>
    </lineage>
</organism>
<dbReference type="GO" id="GO:0036374">
    <property type="term" value="F:glutathione hydrolase activity"/>
    <property type="evidence" value="ECO:0007669"/>
    <property type="project" value="UniProtKB-UniRule"/>
</dbReference>
<dbReference type="InterPro" id="IPR000101">
    <property type="entry name" value="GGT_peptidase"/>
</dbReference>
<comment type="catalytic activity">
    <reaction evidence="1 11">
        <text>an S-substituted glutathione + H2O = an S-substituted L-cysteinylglycine + L-glutamate</text>
        <dbReference type="Rhea" id="RHEA:59468"/>
        <dbReference type="ChEBI" id="CHEBI:15377"/>
        <dbReference type="ChEBI" id="CHEBI:29985"/>
        <dbReference type="ChEBI" id="CHEBI:90779"/>
        <dbReference type="ChEBI" id="CHEBI:143103"/>
        <dbReference type="EC" id="3.4.19.13"/>
    </reaction>
</comment>
<comment type="catalytic activity">
    <reaction evidence="8 11">
        <text>an N-terminal (5-L-glutamyl)-[peptide] + an alpha-amino acid = 5-L-glutamyl amino acid + an N-terminal L-alpha-aminoacyl-[peptide]</text>
        <dbReference type="Rhea" id="RHEA:23904"/>
        <dbReference type="Rhea" id="RHEA-COMP:9780"/>
        <dbReference type="Rhea" id="RHEA-COMP:9795"/>
        <dbReference type="ChEBI" id="CHEBI:77644"/>
        <dbReference type="ChEBI" id="CHEBI:78597"/>
        <dbReference type="ChEBI" id="CHEBI:78599"/>
        <dbReference type="ChEBI" id="CHEBI:78608"/>
        <dbReference type="EC" id="2.3.2.2"/>
    </reaction>
</comment>
<dbReference type="PRINTS" id="PR01210">
    <property type="entry name" value="GGTRANSPTASE"/>
</dbReference>
<evidence type="ECO:0000313" key="13">
    <source>
        <dbReference type="Proteomes" id="UP000248640"/>
    </source>
</evidence>
<dbReference type="EC" id="3.4.19.13" evidence="11"/>
<protein>
    <recommendedName>
        <fullName evidence="11">Glutathione hydrolase proenzyme</fullName>
        <ecNumber evidence="11">2.3.2.2</ecNumber>
        <ecNumber evidence="11">3.4.19.13</ecNumber>
    </recommendedName>
    <component>
        <recommendedName>
            <fullName evidence="11">Glutathione hydrolase large chain</fullName>
        </recommendedName>
    </component>
    <component>
        <recommendedName>
            <fullName evidence="11">Glutathione hydrolase small chain</fullName>
        </recommendedName>
    </component>
</protein>
<dbReference type="GO" id="GO:0006751">
    <property type="term" value="P:glutathione catabolic process"/>
    <property type="evidence" value="ECO:0007669"/>
    <property type="project" value="UniProtKB-UniRule"/>
</dbReference>
<comment type="subunit">
    <text evidence="11">This enzyme consists of two polypeptide chains, which are synthesized in precursor form from a single polypeptide.</text>
</comment>
<accession>A0A1T2ZDF6</accession>
<evidence type="ECO:0000256" key="11">
    <source>
        <dbReference type="RuleBase" id="RU368036"/>
    </source>
</evidence>
<evidence type="ECO:0000256" key="3">
    <source>
        <dbReference type="ARBA" id="ARBA00009381"/>
    </source>
</evidence>
<evidence type="ECO:0000256" key="1">
    <source>
        <dbReference type="ARBA" id="ARBA00001049"/>
    </source>
</evidence>
<feature type="binding site" evidence="10">
    <location>
        <position position="100"/>
    </location>
    <ligand>
        <name>L-glutamate</name>
        <dbReference type="ChEBI" id="CHEBI:29985"/>
    </ligand>
</feature>
<evidence type="ECO:0000256" key="10">
    <source>
        <dbReference type="PIRSR" id="PIRSR600101-2"/>
    </source>
</evidence>
<evidence type="ECO:0000256" key="8">
    <source>
        <dbReference type="ARBA" id="ARBA00047417"/>
    </source>
</evidence>
<dbReference type="InterPro" id="IPR043137">
    <property type="entry name" value="GGT_ssub_C"/>
</dbReference>
<proteinExistence type="inferred from homology"/>
<keyword evidence="5 11" id="KW-0378">Hydrolase</keyword>
<comment type="catalytic activity">
    <reaction evidence="2 11">
        <text>glutathione + H2O = L-cysteinylglycine + L-glutamate</text>
        <dbReference type="Rhea" id="RHEA:28807"/>
        <dbReference type="ChEBI" id="CHEBI:15377"/>
        <dbReference type="ChEBI" id="CHEBI:29985"/>
        <dbReference type="ChEBI" id="CHEBI:57925"/>
        <dbReference type="ChEBI" id="CHEBI:61694"/>
        <dbReference type="EC" id="3.4.19.13"/>
    </reaction>
</comment>
<dbReference type="NCBIfam" id="TIGR00066">
    <property type="entry name" value="g_glut_trans"/>
    <property type="match status" value="1"/>
</dbReference>
<keyword evidence="6 11" id="KW-0865">Zymogen</keyword>
<dbReference type="PANTHER" id="PTHR43199">
    <property type="entry name" value="GLUTATHIONE HYDROLASE"/>
    <property type="match status" value="1"/>
</dbReference>
<dbReference type="GO" id="GO:0103068">
    <property type="term" value="F:leukotriene C4 gamma-glutamyl transferase activity"/>
    <property type="evidence" value="ECO:0007669"/>
    <property type="project" value="UniProtKB-EC"/>
</dbReference>
<evidence type="ECO:0000256" key="2">
    <source>
        <dbReference type="ARBA" id="ARBA00001089"/>
    </source>
</evidence>
<name>A0A1T2ZDF6_PSEFL</name>